<evidence type="ECO:0000313" key="3">
    <source>
        <dbReference type="Proteomes" id="UP001606300"/>
    </source>
</evidence>
<dbReference type="Proteomes" id="UP001606300">
    <property type="component" value="Unassembled WGS sequence"/>
</dbReference>
<dbReference type="RefSeq" id="WP_394468500.1">
    <property type="nucleotide sequence ID" value="NZ_JBIGHY010000001.1"/>
</dbReference>
<gene>
    <name evidence="2" type="ORF">ACG02S_00620</name>
</gene>
<evidence type="ECO:0000259" key="1">
    <source>
        <dbReference type="Pfam" id="PF03886"/>
    </source>
</evidence>
<organism evidence="2 3">
    <name type="scientific">Pelomonas dachongensis</name>
    <dbReference type="NCBI Taxonomy" id="3299029"/>
    <lineage>
        <taxon>Bacteria</taxon>
        <taxon>Pseudomonadati</taxon>
        <taxon>Pseudomonadota</taxon>
        <taxon>Betaproteobacteria</taxon>
        <taxon>Burkholderiales</taxon>
        <taxon>Sphaerotilaceae</taxon>
        <taxon>Roseateles</taxon>
    </lineage>
</organism>
<dbReference type="InterPro" id="IPR005586">
    <property type="entry name" value="ABC_trans_aux"/>
</dbReference>
<accession>A0ABW7EG03</accession>
<evidence type="ECO:0000313" key="2">
    <source>
        <dbReference type="EMBL" id="MFG6412392.1"/>
    </source>
</evidence>
<dbReference type="SUPFAM" id="SSF159594">
    <property type="entry name" value="XCC0632-like"/>
    <property type="match status" value="1"/>
</dbReference>
<protein>
    <submittedName>
        <fullName evidence="2">Membrane integrity-associated transporter subunit PqiC</fullName>
    </submittedName>
</protein>
<keyword evidence="3" id="KW-1185">Reference proteome</keyword>
<sequence>MTSLTSLSISDLRRRDAVVWLAAVALAGCASRGAPPRRLYALTGTPPLPDDRQPGRDNRAWVLSPQVRLPELLDRDEILVAEGSAGLRPLPEARWAEPLRESLPRLLTEDLWRLRQPYPVTLGKPNAPDGESLRLVVQVDEWLARPDGAGLQLRLRARWHWLPLQAPGGTTLPTPHAADISLPSSAQADALADAYRRSVTLLAARIVAAS</sequence>
<reference evidence="2 3" key="1">
    <citation type="submission" date="2024-09" db="EMBL/GenBank/DDBJ databases">
        <title>Novel species of the genus Pelomonas and Roseateles isolated from streams.</title>
        <authorList>
            <person name="Lu H."/>
        </authorList>
    </citation>
    <scope>NUCLEOTIDE SEQUENCE [LARGE SCALE GENOMIC DNA]</scope>
    <source>
        <strain evidence="2 3">DC23W</strain>
    </source>
</reference>
<dbReference type="Pfam" id="PF03886">
    <property type="entry name" value="ABC_trans_aux"/>
    <property type="match status" value="1"/>
</dbReference>
<feature type="domain" description="ABC-type transport auxiliary lipoprotein component" evidence="1">
    <location>
        <begin position="40"/>
        <end position="207"/>
    </location>
</feature>
<proteinExistence type="predicted"/>
<dbReference type="Gene3D" id="3.40.50.10610">
    <property type="entry name" value="ABC-type transport auxiliary lipoprotein component"/>
    <property type="match status" value="1"/>
</dbReference>
<name>A0ABW7EG03_9BURK</name>
<comment type="caution">
    <text evidence="2">The sequence shown here is derived from an EMBL/GenBank/DDBJ whole genome shotgun (WGS) entry which is preliminary data.</text>
</comment>
<dbReference type="EMBL" id="JBIGHY010000001">
    <property type="protein sequence ID" value="MFG6412392.1"/>
    <property type="molecule type" value="Genomic_DNA"/>
</dbReference>